<evidence type="ECO:0000313" key="1">
    <source>
        <dbReference type="EMBL" id="CAG2186537.1"/>
    </source>
</evidence>
<dbReference type="Proteomes" id="UP000683360">
    <property type="component" value="Unassembled WGS sequence"/>
</dbReference>
<dbReference type="AlphaFoldDB" id="A0A8S3PY35"/>
<dbReference type="Pfam" id="PF12259">
    <property type="entry name" value="Baculo_F"/>
    <property type="match status" value="1"/>
</dbReference>
<name>A0A8S3PY35_MYTED</name>
<sequence>MHTFEIELPNNITINAIPLCETPLQNCNIFNTITSHVNVAKENTMSFVKNTLKEIYNMVPESNLETQIRKHRAIVSFVGSLSKTLFGTATVGDVNILAAHINQLIKRDSKINHLLTQHGSHISSFMTLANHRMQNLKQGIKSSHDLLIQSLMQLLCLSPL</sequence>
<organism evidence="1 2">
    <name type="scientific">Mytilus edulis</name>
    <name type="common">Blue mussel</name>
    <dbReference type="NCBI Taxonomy" id="6550"/>
    <lineage>
        <taxon>Eukaryota</taxon>
        <taxon>Metazoa</taxon>
        <taxon>Spiralia</taxon>
        <taxon>Lophotrochozoa</taxon>
        <taxon>Mollusca</taxon>
        <taxon>Bivalvia</taxon>
        <taxon>Autobranchia</taxon>
        <taxon>Pteriomorphia</taxon>
        <taxon>Mytilida</taxon>
        <taxon>Mytiloidea</taxon>
        <taxon>Mytilidae</taxon>
        <taxon>Mytilinae</taxon>
        <taxon>Mytilus</taxon>
    </lineage>
</organism>
<dbReference type="InterPro" id="IPR022048">
    <property type="entry name" value="Envelope_fusion-like"/>
</dbReference>
<dbReference type="EMBL" id="CAJPWZ010000139">
    <property type="protein sequence ID" value="CAG2186537.1"/>
    <property type="molecule type" value="Genomic_DNA"/>
</dbReference>
<keyword evidence="2" id="KW-1185">Reference proteome</keyword>
<evidence type="ECO:0000313" key="2">
    <source>
        <dbReference type="Proteomes" id="UP000683360"/>
    </source>
</evidence>
<accession>A0A8S3PY35</accession>
<gene>
    <name evidence="1" type="ORF">MEDL_2070</name>
</gene>
<reference evidence="1" key="1">
    <citation type="submission" date="2021-03" db="EMBL/GenBank/DDBJ databases">
        <authorList>
            <person name="Bekaert M."/>
        </authorList>
    </citation>
    <scope>NUCLEOTIDE SEQUENCE</scope>
</reference>
<comment type="caution">
    <text evidence="1">The sequence shown here is derived from an EMBL/GenBank/DDBJ whole genome shotgun (WGS) entry which is preliminary data.</text>
</comment>
<protein>
    <submittedName>
        <fullName evidence="1">Uncharacterized protein</fullName>
    </submittedName>
</protein>
<proteinExistence type="predicted"/>
<dbReference type="OrthoDB" id="6078430at2759"/>